<evidence type="ECO:0000313" key="2">
    <source>
        <dbReference type="EMBL" id="MFD1188818.1"/>
    </source>
</evidence>
<name>A0ABW3SV78_9BACT</name>
<keyword evidence="1" id="KW-0812">Transmembrane</keyword>
<sequence length="130" mass="14930">MIKLSKDNLYEWKTLFPSFMIFCDLVITLSMLYSGAYFLLPIIGIIMFVHFYVGRIPKYYKVKEIYMAEDGKSIVVKDLDNNQEMIIQLGDITKANISFGVLKLDTLDKGDIYTLLRSKELIGCLEPING</sequence>
<organism evidence="2 3">
    <name type="scientific">Pontibacter rugosus</name>
    <dbReference type="NCBI Taxonomy" id="1745966"/>
    <lineage>
        <taxon>Bacteria</taxon>
        <taxon>Pseudomonadati</taxon>
        <taxon>Bacteroidota</taxon>
        <taxon>Cytophagia</taxon>
        <taxon>Cytophagales</taxon>
        <taxon>Hymenobacteraceae</taxon>
        <taxon>Pontibacter</taxon>
    </lineage>
</organism>
<evidence type="ECO:0000313" key="3">
    <source>
        <dbReference type="Proteomes" id="UP001597094"/>
    </source>
</evidence>
<keyword evidence="3" id="KW-1185">Reference proteome</keyword>
<proteinExistence type="predicted"/>
<dbReference type="RefSeq" id="WP_377532961.1">
    <property type="nucleotide sequence ID" value="NZ_JBHTLD010000407.1"/>
</dbReference>
<evidence type="ECO:0000256" key="1">
    <source>
        <dbReference type="SAM" id="Phobius"/>
    </source>
</evidence>
<keyword evidence="1" id="KW-0472">Membrane</keyword>
<keyword evidence="1" id="KW-1133">Transmembrane helix</keyword>
<accession>A0ABW3SV78</accession>
<dbReference type="EMBL" id="JBHTLD010000407">
    <property type="protein sequence ID" value="MFD1188818.1"/>
    <property type="molecule type" value="Genomic_DNA"/>
</dbReference>
<comment type="caution">
    <text evidence="2">The sequence shown here is derived from an EMBL/GenBank/DDBJ whole genome shotgun (WGS) entry which is preliminary data.</text>
</comment>
<gene>
    <name evidence="2" type="ORF">ACFQ2O_21595</name>
</gene>
<reference evidence="3" key="1">
    <citation type="journal article" date="2019" name="Int. J. Syst. Evol. Microbiol.">
        <title>The Global Catalogue of Microorganisms (GCM) 10K type strain sequencing project: providing services to taxonomists for standard genome sequencing and annotation.</title>
        <authorList>
            <consortium name="The Broad Institute Genomics Platform"/>
            <consortium name="The Broad Institute Genome Sequencing Center for Infectious Disease"/>
            <person name="Wu L."/>
            <person name="Ma J."/>
        </authorList>
    </citation>
    <scope>NUCLEOTIDE SEQUENCE [LARGE SCALE GENOMIC DNA]</scope>
    <source>
        <strain evidence="3">JCM 31319</strain>
    </source>
</reference>
<protein>
    <submittedName>
        <fullName evidence="2">Uncharacterized protein</fullName>
    </submittedName>
</protein>
<dbReference type="Proteomes" id="UP001597094">
    <property type="component" value="Unassembled WGS sequence"/>
</dbReference>
<feature type="transmembrane region" description="Helical" evidence="1">
    <location>
        <begin position="35"/>
        <end position="53"/>
    </location>
</feature>